<reference evidence="2 3" key="1">
    <citation type="journal article" date="2018" name="MBio">
        <title>Comparative Genomics Reveals the Core Gene Toolbox for the Fungus-Insect Symbiosis.</title>
        <authorList>
            <person name="Wang Y."/>
            <person name="Stata M."/>
            <person name="Wang W."/>
            <person name="Stajich J.E."/>
            <person name="White M.M."/>
            <person name="Moncalvo J.M."/>
        </authorList>
    </citation>
    <scope>NUCLEOTIDE SEQUENCE [LARGE SCALE GENOMIC DNA]</scope>
    <source>
        <strain evidence="2 3">SWE-8-4</strain>
    </source>
</reference>
<feature type="region of interest" description="Disordered" evidence="1">
    <location>
        <begin position="701"/>
        <end position="734"/>
    </location>
</feature>
<evidence type="ECO:0000313" key="3">
    <source>
        <dbReference type="Proteomes" id="UP000245383"/>
    </source>
</evidence>
<proteinExistence type="predicted"/>
<keyword evidence="3" id="KW-1185">Reference proteome</keyword>
<name>A0A2T9YBM2_9FUNG</name>
<accession>A0A2T9YBM2</accession>
<evidence type="ECO:0000256" key="1">
    <source>
        <dbReference type="SAM" id="MobiDB-lite"/>
    </source>
</evidence>
<dbReference type="AlphaFoldDB" id="A0A2T9YBM2"/>
<comment type="caution">
    <text evidence="2">The sequence shown here is derived from an EMBL/GenBank/DDBJ whole genome shotgun (WGS) entry which is preliminary data.</text>
</comment>
<feature type="region of interest" description="Disordered" evidence="1">
    <location>
        <begin position="626"/>
        <end position="645"/>
    </location>
</feature>
<gene>
    <name evidence="2" type="ORF">BB561_005179</name>
</gene>
<feature type="region of interest" description="Disordered" evidence="1">
    <location>
        <begin position="659"/>
        <end position="681"/>
    </location>
</feature>
<feature type="region of interest" description="Disordered" evidence="1">
    <location>
        <begin position="569"/>
        <end position="593"/>
    </location>
</feature>
<sequence length="787" mass="88230">MEQPSIKPPENKVCMDVLSKYLPQSSNINAAGDTSNNSEESTKQMNGNSNISSTVKPYCYNIRDLAEERNDISQNSLDGSKDRMGFNYSLDGSKDRMGFNYSLDGSKDRMGFNYSLDGSNDRMGLNHSLFEQEFAKMSDTAKKNKIYEYGKNIVPFIQPEKQYIKFVDASTVHLTDNQNNPHISSRAYENTSNIGKVQQFFTNILGSNTGKIQLDSDAEIDSDEETGGYNANSPKPQQAYTSPSNKQPEYSASSVNFDSYPIESYSSSAKDFEFEAGRTRRSLDYTPNLDRYSSFGQAAQTPSSTCTGFGNSKVSPQGFGNSKLSTQGFGNSKLSTQGFGNSKLSTQGFGNSKFSSNSQTQHSNWDSLSDFIGNAKNATGWSVTKSKHVEHREWDKIMSGLQQTNIDTTHDSHDDDCNRQSLDSSQYTSDLITTGIEPKDSAFAPTKTKHPNSLKKVLKQRENPYLRKHFKLDNYNGGTSYDEIEEAYQDQQSRALSSNTIPQNKSKFDKYSQDFKSLQASFTESASSKFNDIFSKNKSGASITKLTFEKANNMYQGAKNILPWSQNIKLGDSNQSQNQGISGHPNQFSNKNDLDDPTIHNKSSISDYTFGFNRFISQNPAQSFFKTKNSTNHQLNTTDDEEYGHSDFTASARRASAYDTNWNDQDKSDYPEDYTSGNKFKSRFSTGDVQARGKFPQLEHSIWQPSPKPENLDSVADNTISTPSNNDFSDTQNDRPIYTDNLDLEMLDFIKDSDLSPQTSNNLPLKKNINLVNDKEFDKLVESNPWK</sequence>
<feature type="compositionally biased region" description="Polar residues" evidence="1">
    <location>
        <begin position="626"/>
        <end position="637"/>
    </location>
</feature>
<dbReference type="Proteomes" id="UP000245383">
    <property type="component" value="Unassembled WGS sequence"/>
</dbReference>
<feature type="compositionally biased region" description="Polar residues" evidence="1">
    <location>
        <begin position="716"/>
        <end position="731"/>
    </location>
</feature>
<protein>
    <submittedName>
        <fullName evidence="2">Uncharacterized protein</fullName>
    </submittedName>
</protein>
<dbReference type="EMBL" id="MBFR01000300">
    <property type="protein sequence ID" value="PVU89742.1"/>
    <property type="molecule type" value="Genomic_DNA"/>
</dbReference>
<feature type="region of interest" description="Disordered" evidence="1">
    <location>
        <begin position="25"/>
        <end position="50"/>
    </location>
</feature>
<feature type="compositionally biased region" description="Polar residues" evidence="1">
    <location>
        <begin position="569"/>
        <end position="591"/>
    </location>
</feature>
<feature type="region of interest" description="Disordered" evidence="1">
    <location>
        <begin position="220"/>
        <end position="253"/>
    </location>
</feature>
<organism evidence="2 3">
    <name type="scientific">Smittium simulii</name>
    <dbReference type="NCBI Taxonomy" id="133385"/>
    <lineage>
        <taxon>Eukaryota</taxon>
        <taxon>Fungi</taxon>
        <taxon>Fungi incertae sedis</taxon>
        <taxon>Zoopagomycota</taxon>
        <taxon>Kickxellomycotina</taxon>
        <taxon>Harpellomycetes</taxon>
        <taxon>Harpellales</taxon>
        <taxon>Legeriomycetaceae</taxon>
        <taxon>Smittium</taxon>
    </lineage>
</organism>
<evidence type="ECO:0000313" key="2">
    <source>
        <dbReference type="EMBL" id="PVU89742.1"/>
    </source>
</evidence>
<feature type="compositionally biased region" description="Polar residues" evidence="1">
    <location>
        <begin position="229"/>
        <end position="253"/>
    </location>
</feature>